<evidence type="ECO:0000313" key="2">
    <source>
        <dbReference type="EMBL" id="CAD8055204.1"/>
    </source>
</evidence>
<evidence type="ECO:0000313" key="3">
    <source>
        <dbReference type="Proteomes" id="UP000688137"/>
    </source>
</evidence>
<accession>A0A8S1KW06</accession>
<dbReference type="OMA" id="RMNDKFK"/>
<feature type="compositionally biased region" description="Basic and acidic residues" evidence="1">
    <location>
        <begin position="318"/>
        <end position="333"/>
    </location>
</feature>
<gene>
    <name evidence="2" type="ORF">PPRIM_AZ9-3.1.T0230061</name>
</gene>
<proteinExistence type="predicted"/>
<keyword evidence="3" id="KW-1185">Reference proteome</keyword>
<sequence length="376" mass="44535">MHNNNSFFQNDISQQQIDQALLRLNALLKDEPPKLEKQKFKKPILINQEDSSSIVSSQPNYTQQTKMTSEQINHFVDRMNDKFKQTQNKIIELRKDKIYSPIKVNEKSQSILKQKIQNGEYQSLYERAKIRQIEKQEKIKENEKQKILEEMMTIKTKCSDSKSVDNFLQKMDYWVEKKTLYIQNQQQEKIEKELEGVTFKPNLNPLSTKIAKQQNKDIDILERFQKSNQNKQMNEQRLLKDELKKTPFTPKLNKNSILINNKAQKQQQFKNHNYFLNQQTLNQSKESSLINFNSINQKQISIDTFNSKQSKSLTPDNVRSKYSTEKIKEDNSIKKRSTTPLKQNKIIPNVQEIKYNPNLKFLMTLAQKELNYSSLF</sequence>
<evidence type="ECO:0000256" key="1">
    <source>
        <dbReference type="SAM" id="MobiDB-lite"/>
    </source>
</evidence>
<dbReference type="AlphaFoldDB" id="A0A8S1KW06"/>
<feature type="region of interest" description="Disordered" evidence="1">
    <location>
        <begin position="310"/>
        <end position="340"/>
    </location>
</feature>
<dbReference type="Proteomes" id="UP000688137">
    <property type="component" value="Unassembled WGS sequence"/>
</dbReference>
<organism evidence="2 3">
    <name type="scientific">Paramecium primaurelia</name>
    <dbReference type="NCBI Taxonomy" id="5886"/>
    <lineage>
        <taxon>Eukaryota</taxon>
        <taxon>Sar</taxon>
        <taxon>Alveolata</taxon>
        <taxon>Ciliophora</taxon>
        <taxon>Intramacronucleata</taxon>
        <taxon>Oligohymenophorea</taxon>
        <taxon>Peniculida</taxon>
        <taxon>Parameciidae</taxon>
        <taxon>Paramecium</taxon>
    </lineage>
</organism>
<name>A0A8S1KW06_PARPR</name>
<reference evidence="2" key="1">
    <citation type="submission" date="2021-01" db="EMBL/GenBank/DDBJ databases">
        <authorList>
            <consortium name="Genoscope - CEA"/>
            <person name="William W."/>
        </authorList>
    </citation>
    <scope>NUCLEOTIDE SEQUENCE</scope>
</reference>
<comment type="caution">
    <text evidence="2">The sequence shown here is derived from an EMBL/GenBank/DDBJ whole genome shotgun (WGS) entry which is preliminary data.</text>
</comment>
<dbReference type="EMBL" id="CAJJDM010000021">
    <property type="protein sequence ID" value="CAD8055204.1"/>
    <property type="molecule type" value="Genomic_DNA"/>
</dbReference>
<protein>
    <submittedName>
        <fullName evidence="2">Uncharacterized protein</fullName>
    </submittedName>
</protein>